<dbReference type="EMBL" id="MH539888">
    <property type="protein sequence ID" value="AXQ85662.1"/>
    <property type="molecule type" value="Genomic_DNA"/>
</dbReference>
<evidence type="ECO:0000313" key="1">
    <source>
        <dbReference type="EMBL" id="AXQ85662.1"/>
    </source>
</evidence>
<reference evidence="1" key="1">
    <citation type="submission" date="2018-06" db="EMBL/GenBank/DDBJ databases">
        <title>Plasmid diversity in Bacillus pumilus.</title>
        <authorList>
            <person name="Evdokimova O.V."/>
            <person name="Valentovich L.N."/>
        </authorList>
    </citation>
    <scope>NUCLEOTIDE SEQUENCE</scope>
    <source>
        <strain evidence="1">33-3</strain>
        <strain evidence="2">T2</strain>
        <plasmid evidence="1">pBP-33-3</plasmid>
        <plasmid evidence="2">pBP-T2</plasmid>
    </source>
</reference>
<keyword evidence="1" id="KW-0614">Plasmid</keyword>
<dbReference type="EMBL" id="MH594122">
    <property type="protein sequence ID" value="AYF52475.1"/>
    <property type="molecule type" value="Genomic_DNA"/>
</dbReference>
<dbReference type="AlphaFoldDB" id="A0A385EK80"/>
<evidence type="ECO:0000313" key="2">
    <source>
        <dbReference type="EMBL" id="AYF52475.1"/>
    </source>
</evidence>
<geneLocation type="plasmid" evidence="2">
    <name>pBP-T2</name>
</geneLocation>
<proteinExistence type="predicted"/>
<protein>
    <submittedName>
        <fullName evidence="1">Uncharacterized protein</fullName>
    </submittedName>
</protein>
<organism evidence="1">
    <name type="scientific">Bacillus pumilus</name>
    <name type="common">Bacillus mesentericus</name>
    <dbReference type="NCBI Taxonomy" id="1408"/>
    <lineage>
        <taxon>Bacteria</taxon>
        <taxon>Bacillati</taxon>
        <taxon>Bacillota</taxon>
        <taxon>Bacilli</taxon>
        <taxon>Bacillales</taxon>
        <taxon>Bacillaceae</taxon>
        <taxon>Bacillus</taxon>
    </lineage>
</organism>
<sequence>MGTKTPYALFTFSEMSPATLIKIFLFQPATQNKNILPFDLRGRSVYRSE</sequence>
<name>A0A385EK80_BACPU</name>
<accession>A0A385EK80</accession>
<geneLocation type="plasmid" evidence="1">
    <name>pBP-33-3</name>
</geneLocation>